<evidence type="ECO:0000313" key="6">
    <source>
        <dbReference type="Proteomes" id="UP000218615"/>
    </source>
</evidence>
<dbReference type="OrthoDB" id="31298at2157"/>
<dbReference type="AlphaFoldDB" id="A0A284VUB2"/>
<dbReference type="GO" id="GO:0005524">
    <property type="term" value="F:ATP binding"/>
    <property type="evidence" value="ECO:0007669"/>
    <property type="project" value="UniProtKB-KW"/>
</dbReference>
<dbReference type="InterPro" id="IPR003593">
    <property type="entry name" value="AAA+_ATPase"/>
</dbReference>
<dbReference type="GO" id="GO:0016887">
    <property type="term" value="F:ATP hydrolysis activity"/>
    <property type="evidence" value="ECO:0007669"/>
    <property type="project" value="InterPro"/>
</dbReference>
<dbReference type="Gene3D" id="3.40.50.300">
    <property type="entry name" value="P-loop containing nucleotide triphosphate hydrolases"/>
    <property type="match status" value="1"/>
</dbReference>
<sequence>MTPDKANESLIEIRSLSRIYTMGEVNVRALNNVTFDIKRGEFAAIMGKSGSGKSTLLHQLGLLDMPTSGEIIFNGNNISGLSESGKARFRLLKFGYVFQEYALLPELTALENVYLPAMALGRRKEEYMKAGTEVLKQVGLGTRLHHRPREMSGGEQQRVAIARALINKPDILFADEPTANLDSISSKQIIELFQKLNKETGLTILMVTHEPDDMKYVSTVVWLRDGELAERGT</sequence>
<gene>
    <name evidence="5" type="ORF">MNV_960004</name>
</gene>
<evidence type="ECO:0000256" key="3">
    <source>
        <dbReference type="ARBA" id="ARBA00022840"/>
    </source>
</evidence>
<dbReference type="PROSITE" id="PS50893">
    <property type="entry name" value="ABC_TRANSPORTER_2"/>
    <property type="match status" value="1"/>
</dbReference>
<dbReference type="EMBL" id="FZMP01000247">
    <property type="protein sequence ID" value="SNQ62891.1"/>
    <property type="molecule type" value="Genomic_DNA"/>
</dbReference>
<evidence type="ECO:0000256" key="2">
    <source>
        <dbReference type="ARBA" id="ARBA00022741"/>
    </source>
</evidence>
<name>A0A284VUB2_9EURY</name>
<dbReference type="GO" id="GO:0098796">
    <property type="term" value="C:membrane protein complex"/>
    <property type="evidence" value="ECO:0007669"/>
    <property type="project" value="UniProtKB-ARBA"/>
</dbReference>
<dbReference type="PROSITE" id="PS00211">
    <property type="entry name" value="ABC_TRANSPORTER_1"/>
    <property type="match status" value="1"/>
</dbReference>
<dbReference type="InterPro" id="IPR003439">
    <property type="entry name" value="ABC_transporter-like_ATP-bd"/>
</dbReference>
<evidence type="ECO:0000313" key="5">
    <source>
        <dbReference type="EMBL" id="SNQ62891.1"/>
    </source>
</evidence>
<evidence type="ECO:0000256" key="1">
    <source>
        <dbReference type="ARBA" id="ARBA00022448"/>
    </source>
</evidence>
<dbReference type="GO" id="GO:0022857">
    <property type="term" value="F:transmembrane transporter activity"/>
    <property type="evidence" value="ECO:0007669"/>
    <property type="project" value="TreeGrafter"/>
</dbReference>
<accession>A0A284VUB2</accession>
<dbReference type="InterPro" id="IPR017911">
    <property type="entry name" value="MacB-like_ATP-bd"/>
</dbReference>
<keyword evidence="2" id="KW-0547">Nucleotide-binding</keyword>
<keyword evidence="6" id="KW-1185">Reference proteome</keyword>
<keyword evidence="1" id="KW-0813">Transport</keyword>
<dbReference type="FunFam" id="3.40.50.300:FF:000032">
    <property type="entry name" value="Export ABC transporter ATP-binding protein"/>
    <property type="match status" value="1"/>
</dbReference>
<dbReference type="Pfam" id="PF00005">
    <property type="entry name" value="ABC_tran"/>
    <property type="match status" value="1"/>
</dbReference>
<dbReference type="InterPro" id="IPR017871">
    <property type="entry name" value="ABC_transporter-like_CS"/>
</dbReference>
<keyword evidence="3" id="KW-0067">ATP-binding</keyword>
<dbReference type="Proteomes" id="UP000218615">
    <property type="component" value="Unassembled WGS sequence"/>
</dbReference>
<dbReference type="InterPro" id="IPR015854">
    <property type="entry name" value="ABC_transpr_LolD-like"/>
</dbReference>
<organism evidence="5 6">
    <name type="scientific">Candidatus Methanoperedens nitratireducens</name>
    <dbReference type="NCBI Taxonomy" id="1392998"/>
    <lineage>
        <taxon>Archaea</taxon>
        <taxon>Methanobacteriati</taxon>
        <taxon>Methanobacteriota</taxon>
        <taxon>Stenosarchaea group</taxon>
        <taxon>Methanomicrobia</taxon>
        <taxon>Methanosarcinales</taxon>
        <taxon>ANME-2 cluster</taxon>
        <taxon>Candidatus Methanoperedentaceae</taxon>
        <taxon>Candidatus Methanoperedens</taxon>
    </lineage>
</organism>
<dbReference type="CDD" id="cd03255">
    <property type="entry name" value="ABC_MJ0796_LolCDE_FtsE"/>
    <property type="match status" value="1"/>
</dbReference>
<dbReference type="SMART" id="SM00382">
    <property type="entry name" value="AAA"/>
    <property type="match status" value="1"/>
</dbReference>
<dbReference type="GO" id="GO:0005886">
    <property type="term" value="C:plasma membrane"/>
    <property type="evidence" value="ECO:0007669"/>
    <property type="project" value="TreeGrafter"/>
</dbReference>
<dbReference type="PANTHER" id="PTHR24220:SF86">
    <property type="entry name" value="ABC TRANSPORTER ABCH.1"/>
    <property type="match status" value="1"/>
</dbReference>
<evidence type="ECO:0000259" key="4">
    <source>
        <dbReference type="PROSITE" id="PS50893"/>
    </source>
</evidence>
<dbReference type="SUPFAM" id="SSF52540">
    <property type="entry name" value="P-loop containing nucleoside triphosphate hydrolases"/>
    <property type="match status" value="1"/>
</dbReference>
<feature type="domain" description="ABC transporter" evidence="4">
    <location>
        <begin position="11"/>
        <end position="233"/>
    </location>
</feature>
<proteinExistence type="predicted"/>
<dbReference type="PANTHER" id="PTHR24220">
    <property type="entry name" value="IMPORT ATP-BINDING PROTEIN"/>
    <property type="match status" value="1"/>
</dbReference>
<protein>
    <recommendedName>
        <fullName evidence="4">ABC transporter domain-containing protein</fullName>
    </recommendedName>
</protein>
<reference evidence="6" key="1">
    <citation type="submission" date="2017-06" db="EMBL/GenBank/DDBJ databases">
        <authorList>
            <person name="Cremers G."/>
        </authorList>
    </citation>
    <scope>NUCLEOTIDE SEQUENCE [LARGE SCALE GENOMIC DNA]</scope>
</reference>
<dbReference type="InterPro" id="IPR027417">
    <property type="entry name" value="P-loop_NTPase"/>
</dbReference>